<evidence type="ECO:0000259" key="4">
    <source>
        <dbReference type="SMART" id="SM00062"/>
    </source>
</evidence>
<reference evidence="5 6" key="1">
    <citation type="submission" date="2019-02" db="EMBL/GenBank/DDBJ databases">
        <title>Investigation of anaerobic lignin degradation for improved lignocellulosic biofuels.</title>
        <authorList>
            <person name="Deangelis K."/>
        </authorList>
    </citation>
    <scope>NUCLEOTIDE SEQUENCE [LARGE SCALE GENOMIC DNA]</scope>
    <source>
        <strain evidence="5 6">159R</strain>
    </source>
</reference>
<dbReference type="Pfam" id="PF00497">
    <property type="entry name" value="SBP_bac_3"/>
    <property type="match status" value="1"/>
</dbReference>
<organism evidence="5 6">
    <name type="scientific">Sodalis ligni</name>
    <dbReference type="NCBI Taxonomy" id="2697027"/>
    <lineage>
        <taxon>Bacteria</taxon>
        <taxon>Pseudomonadati</taxon>
        <taxon>Pseudomonadota</taxon>
        <taxon>Gammaproteobacteria</taxon>
        <taxon>Enterobacterales</taxon>
        <taxon>Bruguierivoracaceae</taxon>
        <taxon>Sodalis</taxon>
    </lineage>
</organism>
<protein>
    <submittedName>
        <fullName evidence="5">Cyclohexadienyl dehydratase</fullName>
    </submittedName>
</protein>
<keyword evidence="2 3" id="KW-0732">Signal</keyword>
<dbReference type="SUPFAM" id="SSF53850">
    <property type="entry name" value="Periplasmic binding protein-like II"/>
    <property type="match status" value="1"/>
</dbReference>
<dbReference type="PANTHER" id="PTHR35936:SF17">
    <property type="entry name" value="ARGININE-BINDING EXTRACELLULAR PROTEIN ARTP"/>
    <property type="match status" value="1"/>
</dbReference>
<dbReference type="InterPro" id="IPR001638">
    <property type="entry name" value="Solute-binding_3/MltF_N"/>
</dbReference>
<dbReference type="Gene3D" id="3.40.190.10">
    <property type="entry name" value="Periplasmic binding protein-like II"/>
    <property type="match status" value="2"/>
</dbReference>
<accession>A0A4R1NN17</accession>
<dbReference type="Proteomes" id="UP000294555">
    <property type="component" value="Unassembled WGS sequence"/>
</dbReference>
<name>A0A4R1NN17_9GAMM</name>
<evidence type="ECO:0000256" key="2">
    <source>
        <dbReference type="ARBA" id="ARBA00022729"/>
    </source>
</evidence>
<dbReference type="PANTHER" id="PTHR35936">
    <property type="entry name" value="MEMBRANE-BOUND LYTIC MUREIN TRANSGLYCOSYLASE F"/>
    <property type="match status" value="1"/>
</dbReference>
<sequence>MHLLSIFTRKECRKIGAAILFVLGFAQYAAAADSAVDTILSKGELRVCWAEDNPYSYKDPATGKWEGFDHDMAVDLASAMEVKLVDVDSTFKTIIASVKNHECDIGGAALFDTMKRAEVVLFTDPLSYETSGAFVKNDSPYKTYADLDKKGKVLISKTGSASGDFAKRFFKNAEIRFVASDNSSVDAAEVANGRADAWWVSYTSTSRMLQQNPQFGMRPLGEKPLDRVGIVWAIDLNEYHLQQVINVWLRGQLNSGRTAELWKKWFGTDYVQ</sequence>
<feature type="domain" description="Solute-binding protein family 3/N-terminal" evidence="4">
    <location>
        <begin position="44"/>
        <end position="269"/>
    </location>
</feature>
<dbReference type="CDD" id="cd13530">
    <property type="entry name" value="PBP2_peptides_like"/>
    <property type="match status" value="1"/>
</dbReference>
<dbReference type="RefSeq" id="WP_132924484.1">
    <property type="nucleotide sequence ID" value="NZ_CP075169.1"/>
</dbReference>
<evidence type="ECO:0000313" key="5">
    <source>
        <dbReference type="EMBL" id="TCL05680.1"/>
    </source>
</evidence>
<dbReference type="SMART" id="SM00062">
    <property type="entry name" value="PBPb"/>
    <property type="match status" value="1"/>
</dbReference>
<dbReference type="AlphaFoldDB" id="A0A4R1NN17"/>
<comment type="similarity">
    <text evidence="1">Belongs to the bacterial solute-binding protein 3 family.</text>
</comment>
<comment type="caution">
    <text evidence="5">The sequence shown here is derived from an EMBL/GenBank/DDBJ whole genome shotgun (WGS) entry which is preliminary data.</text>
</comment>
<feature type="signal peptide" evidence="3">
    <location>
        <begin position="1"/>
        <end position="31"/>
    </location>
</feature>
<proteinExistence type="inferred from homology"/>
<evidence type="ECO:0000256" key="1">
    <source>
        <dbReference type="ARBA" id="ARBA00010333"/>
    </source>
</evidence>
<evidence type="ECO:0000313" key="6">
    <source>
        <dbReference type="Proteomes" id="UP000294555"/>
    </source>
</evidence>
<keyword evidence="6" id="KW-1185">Reference proteome</keyword>
<feature type="chain" id="PRO_5020269075" evidence="3">
    <location>
        <begin position="32"/>
        <end position="272"/>
    </location>
</feature>
<dbReference type="OrthoDB" id="7241844at2"/>
<dbReference type="EMBL" id="SJOI01000001">
    <property type="protein sequence ID" value="TCL05680.1"/>
    <property type="molecule type" value="Genomic_DNA"/>
</dbReference>
<evidence type="ECO:0000256" key="3">
    <source>
        <dbReference type="SAM" id="SignalP"/>
    </source>
</evidence>
<gene>
    <name evidence="5" type="ORF">EZJ58_3895</name>
</gene>